<keyword evidence="3" id="KW-0862">Zinc</keyword>
<dbReference type="InterPro" id="IPR001436">
    <property type="entry name" value="Alpha-crystallin/sHSP_animal"/>
</dbReference>
<dbReference type="PANTHER" id="PTHR45640">
    <property type="entry name" value="HEAT SHOCK PROTEIN HSP-12.2-RELATED"/>
    <property type="match status" value="1"/>
</dbReference>
<evidence type="ECO:0000256" key="6">
    <source>
        <dbReference type="SAM" id="MobiDB-lite"/>
    </source>
</evidence>
<feature type="region of interest" description="Disordered" evidence="6">
    <location>
        <begin position="183"/>
        <end position="210"/>
    </location>
</feature>
<comment type="similarity">
    <text evidence="2 4 5">Belongs to the small heat shock protein (HSP20) family.</text>
</comment>
<dbReference type="GO" id="GO:0051082">
    <property type="term" value="F:unfolded protein binding"/>
    <property type="evidence" value="ECO:0007669"/>
    <property type="project" value="TreeGrafter"/>
</dbReference>
<evidence type="ECO:0000256" key="3">
    <source>
        <dbReference type="PIRSR" id="PIRSR036514-1"/>
    </source>
</evidence>
<feature type="region of interest" description="Disordered" evidence="6">
    <location>
        <begin position="64"/>
        <end position="88"/>
    </location>
</feature>
<keyword evidence="9" id="KW-1185">Reference proteome</keyword>
<evidence type="ECO:0000256" key="4">
    <source>
        <dbReference type="PROSITE-ProRule" id="PRU00285"/>
    </source>
</evidence>
<feature type="compositionally biased region" description="Polar residues" evidence="6">
    <location>
        <begin position="183"/>
        <end position="201"/>
    </location>
</feature>
<dbReference type="EMBL" id="WNTK01000013">
    <property type="protein sequence ID" value="KAG9473618.1"/>
    <property type="molecule type" value="Genomic_DNA"/>
</dbReference>
<feature type="compositionally biased region" description="Polar residues" evidence="6">
    <location>
        <begin position="69"/>
        <end position="80"/>
    </location>
</feature>
<accession>A0A8J6EPY3</accession>
<dbReference type="GO" id="GO:0005634">
    <property type="term" value="C:nucleus"/>
    <property type="evidence" value="ECO:0007669"/>
    <property type="project" value="TreeGrafter"/>
</dbReference>
<keyword evidence="3" id="KW-0479">Metal-binding</keyword>
<dbReference type="InterPro" id="IPR055269">
    <property type="entry name" value="Alpha-crystallin/HSP_16"/>
</dbReference>
<dbReference type="OrthoDB" id="8946669at2759"/>
<evidence type="ECO:0000256" key="2">
    <source>
        <dbReference type="PIRNR" id="PIRNR036514"/>
    </source>
</evidence>
<organism evidence="8 9">
    <name type="scientific">Eleutherodactylus coqui</name>
    <name type="common">Puerto Rican coqui</name>
    <dbReference type="NCBI Taxonomy" id="57060"/>
    <lineage>
        <taxon>Eukaryota</taxon>
        <taxon>Metazoa</taxon>
        <taxon>Chordata</taxon>
        <taxon>Craniata</taxon>
        <taxon>Vertebrata</taxon>
        <taxon>Euteleostomi</taxon>
        <taxon>Amphibia</taxon>
        <taxon>Batrachia</taxon>
        <taxon>Anura</taxon>
        <taxon>Neobatrachia</taxon>
        <taxon>Hyloidea</taxon>
        <taxon>Eleutherodactylidae</taxon>
        <taxon>Eleutherodactylinae</taxon>
        <taxon>Eleutherodactylus</taxon>
        <taxon>Eleutherodactylus</taxon>
    </lineage>
</organism>
<dbReference type="PROSITE" id="PS01031">
    <property type="entry name" value="SHSP"/>
    <property type="match status" value="1"/>
</dbReference>
<dbReference type="GO" id="GO:0009408">
    <property type="term" value="P:response to heat"/>
    <property type="evidence" value="ECO:0007669"/>
    <property type="project" value="TreeGrafter"/>
</dbReference>
<reference evidence="8" key="1">
    <citation type="thesis" date="2020" institute="ProQuest LLC" country="789 East Eisenhower Parkway, Ann Arbor, MI, USA">
        <title>Comparative Genomics and Chromosome Evolution.</title>
        <authorList>
            <person name="Mudd A.B."/>
        </authorList>
    </citation>
    <scope>NUCLEOTIDE SEQUENCE</scope>
    <source>
        <strain evidence="8">HN-11 Male</strain>
        <tissue evidence="8">Kidney and liver</tissue>
    </source>
</reference>
<dbReference type="Gene3D" id="2.60.40.790">
    <property type="match status" value="1"/>
</dbReference>
<dbReference type="PANTHER" id="PTHR45640:SF2">
    <property type="entry name" value="HEAT SHOCK PROTEIN BETA-11-RELATED"/>
    <property type="match status" value="1"/>
</dbReference>
<dbReference type="Proteomes" id="UP000770717">
    <property type="component" value="Unassembled WGS sequence"/>
</dbReference>
<name>A0A8J6EPY3_ELECQ</name>
<dbReference type="Pfam" id="PF00011">
    <property type="entry name" value="HSP20"/>
    <property type="match status" value="1"/>
</dbReference>
<evidence type="ECO:0000313" key="8">
    <source>
        <dbReference type="EMBL" id="KAG9473618.1"/>
    </source>
</evidence>
<dbReference type="InterPro" id="IPR002068">
    <property type="entry name" value="A-crystallin/Hsp20_dom"/>
</dbReference>
<dbReference type="AlphaFoldDB" id="A0A8J6EPY3"/>
<dbReference type="GO" id="GO:0042026">
    <property type="term" value="P:protein refolding"/>
    <property type="evidence" value="ECO:0007669"/>
    <property type="project" value="TreeGrafter"/>
</dbReference>
<evidence type="ECO:0000313" key="9">
    <source>
        <dbReference type="Proteomes" id="UP000770717"/>
    </source>
</evidence>
<proteinExistence type="inferred from homology"/>
<dbReference type="GO" id="GO:0046872">
    <property type="term" value="F:metal ion binding"/>
    <property type="evidence" value="ECO:0007669"/>
    <property type="project" value="UniProtKB-KW"/>
</dbReference>
<dbReference type="SUPFAM" id="SSF49764">
    <property type="entry name" value="HSP20-like chaperones"/>
    <property type="match status" value="1"/>
</dbReference>
<protein>
    <recommendedName>
        <fullName evidence="7">SHSP domain-containing protein</fullName>
    </recommendedName>
</protein>
<evidence type="ECO:0000256" key="1">
    <source>
        <dbReference type="ARBA" id="ARBA00023016"/>
    </source>
</evidence>
<dbReference type="InterPro" id="IPR008978">
    <property type="entry name" value="HSP20-like_chaperone"/>
</dbReference>
<comment type="caution">
    <text evidence="8">The sequence shown here is derived from an EMBL/GenBank/DDBJ whole genome shotgun (WGS) entry which is preliminary data.</text>
</comment>
<dbReference type="PIRSF" id="PIRSF036514">
    <property type="entry name" value="Sm_HSP_B1"/>
    <property type="match status" value="1"/>
</dbReference>
<keyword evidence="1" id="KW-0346">Stress response</keyword>
<evidence type="ECO:0000256" key="5">
    <source>
        <dbReference type="RuleBase" id="RU003616"/>
    </source>
</evidence>
<sequence>MFPVRLLQPSYSPLCVCREAALSPRTGTRLMADLLEDDMIHMMKSLERRMNCVNQLLARDMEQRDHLNRSSVDSDGNTSTTDKEGKDNFDLTLEVRGFTPEELTVKTEGRRLIVSGKHDNKKASENGGYFHEYREWRREAELPQDVNPEDILCSLSKDGQLRFQAPRLALPAAEERPISINVIQNPEDGQQNHLEIQSNNPEGEKELNSS</sequence>
<feature type="domain" description="SHSP" evidence="7">
    <location>
        <begin position="71"/>
        <end position="183"/>
    </location>
</feature>
<dbReference type="CDD" id="cd06481">
    <property type="entry name" value="ACD_HspB9_like"/>
    <property type="match status" value="1"/>
</dbReference>
<gene>
    <name evidence="8" type="ORF">GDO78_004100</name>
</gene>
<dbReference type="GO" id="GO:0005737">
    <property type="term" value="C:cytoplasm"/>
    <property type="evidence" value="ECO:0007669"/>
    <property type="project" value="TreeGrafter"/>
</dbReference>
<evidence type="ECO:0000259" key="7">
    <source>
        <dbReference type="PROSITE" id="PS01031"/>
    </source>
</evidence>
<feature type="binding site" evidence="3">
    <location>
        <position position="118"/>
    </location>
    <ligand>
        <name>Zn(2+)</name>
        <dbReference type="ChEBI" id="CHEBI:29105"/>
        <label>1</label>
    </ligand>
</feature>